<comment type="caution">
    <text evidence="1">The sequence shown here is derived from an EMBL/GenBank/DDBJ whole genome shotgun (WGS) entry which is preliminary data.</text>
</comment>
<dbReference type="Proteomes" id="UP001596957">
    <property type="component" value="Unassembled WGS sequence"/>
</dbReference>
<gene>
    <name evidence="1" type="ORF">ACFQZP_41970</name>
</gene>
<name>A0ABW2VZW9_9ACTN</name>
<evidence type="ECO:0000313" key="2">
    <source>
        <dbReference type="Proteomes" id="UP001596957"/>
    </source>
</evidence>
<dbReference type="EMBL" id="JBHTEC010000007">
    <property type="protein sequence ID" value="MFD0288067.1"/>
    <property type="molecule type" value="Genomic_DNA"/>
</dbReference>
<protein>
    <submittedName>
        <fullName evidence="1">Uncharacterized protein</fullName>
    </submittedName>
</protein>
<sequence length="78" mass="7937">MSQYAASVGAAFKPLQNMYRIIAPRSSDVFLAGGSQASDVFLAGGSQASDVFLAGGSQASDVFLAGGSQANCLQPYVD</sequence>
<proteinExistence type="predicted"/>
<dbReference type="RefSeq" id="WP_381252941.1">
    <property type="nucleotide sequence ID" value="NZ_JBHTBI010000009.1"/>
</dbReference>
<keyword evidence="2" id="KW-1185">Reference proteome</keyword>
<reference evidence="2" key="1">
    <citation type="journal article" date="2019" name="Int. J. Syst. Evol. Microbiol.">
        <title>The Global Catalogue of Microorganisms (GCM) 10K type strain sequencing project: providing services to taxonomists for standard genome sequencing and annotation.</title>
        <authorList>
            <consortium name="The Broad Institute Genomics Platform"/>
            <consortium name="The Broad Institute Genome Sequencing Center for Infectious Disease"/>
            <person name="Wu L."/>
            <person name="Ma J."/>
        </authorList>
    </citation>
    <scope>NUCLEOTIDE SEQUENCE [LARGE SCALE GENOMIC DNA]</scope>
    <source>
        <strain evidence="2">CGMCC 4.7198</strain>
    </source>
</reference>
<evidence type="ECO:0000313" key="1">
    <source>
        <dbReference type="EMBL" id="MFD0288067.1"/>
    </source>
</evidence>
<organism evidence="1 2">
    <name type="scientific">Streptomyces lutosisoli</name>
    <dbReference type="NCBI Taxonomy" id="2665721"/>
    <lineage>
        <taxon>Bacteria</taxon>
        <taxon>Bacillati</taxon>
        <taxon>Actinomycetota</taxon>
        <taxon>Actinomycetes</taxon>
        <taxon>Kitasatosporales</taxon>
        <taxon>Streptomycetaceae</taxon>
        <taxon>Streptomyces</taxon>
    </lineage>
</organism>
<accession>A0ABW2VZW9</accession>